<gene>
    <name evidence="2" type="ORF">HGR00_09250</name>
</gene>
<comment type="caution">
    <text evidence="2">The sequence shown here is derived from an EMBL/GenBank/DDBJ whole genome shotgun (WGS) entry which is preliminary data.</text>
</comment>
<feature type="compositionally biased region" description="Low complexity" evidence="1">
    <location>
        <begin position="111"/>
        <end position="123"/>
    </location>
</feature>
<dbReference type="Proteomes" id="UP000575469">
    <property type="component" value="Unassembled WGS sequence"/>
</dbReference>
<protein>
    <recommendedName>
        <fullName evidence="4">Poly(3-hydroxyalkanoate) polymerase subunit PhaE</fullName>
    </recommendedName>
</protein>
<dbReference type="EMBL" id="JABBZM010000007">
    <property type="protein sequence ID" value="NMV38094.1"/>
    <property type="molecule type" value="Genomic_DNA"/>
</dbReference>
<name>A0A848P080_9RALS</name>
<feature type="compositionally biased region" description="Polar residues" evidence="1">
    <location>
        <begin position="131"/>
        <end position="140"/>
    </location>
</feature>
<dbReference type="RefSeq" id="WP_104654750.1">
    <property type="nucleotide sequence ID" value="NZ_JABBZM010000007.1"/>
</dbReference>
<evidence type="ECO:0000256" key="1">
    <source>
        <dbReference type="SAM" id="MobiDB-lite"/>
    </source>
</evidence>
<evidence type="ECO:0000313" key="2">
    <source>
        <dbReference type="EMBL" id="NMV38094.1"/>
    </source>
</evidence>
<proteinExistence type="predicted"/>
<dbReference type="AlphaFoldDB" id="A0A848P080"/>
<feature type="compositionally biased region" description="Basic residues" evidence="1">
    <location>
        <begin position="152"/>
        <end position="170"/>
    </location>
</feature>
<evidence type="ECO:0008006" key="4">
    <source>
        <dbReference type="Google" id="ProtNLM"/>
    </source>
</evidence>
<evidence type="ECO:0000313" key="3">
    <source>
        <dbReference type="Proteomes" id="UP000575469"/>
    </source>
</evidence>
<accession>A0A848P080</accession>
<feature type="region of interest" description="Disordered" evidence="1">
    <location>
        <begin position="110"/>
        <end position="170"/>
    </location>
</feature>
<reference evidence="2 3" key="1">
    <citation type="submission" date="2020-04" db="EMBL/GenBank/DDBJ databases">
        <title>Ralstonia insidiosa genome sequencing and assembly.</title>
        <authorList>
            <person name="Martins R.C.R."/>
            <person name="Perdigao-Neto L.V."/>
            <person name="Levin A.S.S."/>
            <person name="Costa S.F."/>
        </authorList>
    </citation>
    <scope>NUCLEOTIDE SEQUENCE [LARGE SCALE GENOMIC DNA]</scope>
    <source>
        <strain evidence="2 3">5047</strain>
    </source>
</reference>
<sequence length="170" mass="18910">MTQDKSDNPPASAASPFLWPLLLDPVEIWRQALTQFEQQANALGNQWMRSPDFPKAMHKLSQGSLQYRTIVKDVLTWYLKVCNLPSRKDLEALAEALRTIDGKLEQLLSEAQQAQQAPQAPRPSRGRRQPTATVPSTSVESPVDLAATPATSKRKTPARKSAAARKPKER</sequence>
<organism evidence="2 3">
    <name type="scientific">Ralstonia insidiosa</name>
    <dbReference type="NCBI Taxonomy" id="190721"/>
    <lineage>
        <taxon>Bacteria</taxon>
        <taxon>Pseudomonadati</taxon>
        <taxon>Pseudomonadota</taxon>
        <taxon>Betaproteobacteria</taxon>
        <taxon>Burkholderiales</taxon>
        <taxon>Burkholderiaceae</taxon>
        <taxon>Ralstonia</taxon>
    </lineage>
</organism>